<comment type="caution">
    <text evidence="2">The sequence shown here is derived from an EMBL/GenBank/DDBJ whole genome shotgun (WGS) entry which is preliminary data.</text>
</comment>
<comment type="similarity">
    <text evidence="1">Belongs to the glycogen phosphorylase family.</text>
</comment>
<dbReference type="Proteomes" id="UP000070263">
    <property type="component" value="Unassembled WGS sequence"/>
</dbReference>
<dbReference type="PANTHER" id="PTHR42655">
    <property type="entry name" value="GLYCOGEN PHOSPHORYLASE"/>
    <property type="match status" value="1"/>
</dbReference>
<proteinExistence type="inferred from homology"/>
<dbReference type="PANTHER" id="PTHR42655:SF1">
    <property type="entry name" value="GLYCOGEN PHOSPHORYLASE"/>
    <property type="match status" value="1"/>
</dbReference>
<evidence type="ECO:0000256" key="1">
    <source>
        <dbReference type="ARBA" id="ARBA00006047"/>
    </source>
</evidence>
<dbReference type="EMBL" id="LHYE01000014">
    <property type="protein sequence ID" value="KXB07170.1"/>
    <property type="molecule type" value="Genomic_DNA"/>
</dbReference>
<dbReference type="InterPro" id="IPR011834">
    <property type="entry name" value="Agluc_phsphrylas"/>
</dbReference>
<dbReference type="Gene3D" id="3.40.50.2000">
    <property type="entry name" value="Glycogen Phosphorylase B"/>
    <property type="match status" value="3"/>
</dbReference>
<dbReference type="GO" id="GO:0030170">
    <property type="term" value="F:pyridoxal phosphate binding"/>
    <property type="evidence" value="ECO:0007669"/>
    <property type="project" value="InterPro"/>
</dbReference>
<organism evidence="2 3">
    <name type="scientific">candidate division MSBL1 archaeon SCGC-AAA382A20</name>
    <dbReference type="NCBI Taxonomy" id="1698280"/>
    <lineage>
        <taxon>Archaea</taxon>
        <taxon>Methanobacteriati</taxon>
        <taxon>Methanobacteriota</taxon>
        <taxon>candidate division MSBL1</taxon>
    </lineage>
</organism>
<dbReference type="InterPro" id="IPR052182">
    <property type="entry name" value="Glycogen/Maltodextrin_Phosph"/>
</dbReference>
<sequence>MKSFNTNEGKIAYFTMEIGLNPQMNTYSGGLGILSGDVIRSFADLEVPAVGVTQLNDRGYCKQILDEEGNQVYSEDVWNPEDYLERLSVKTSVEIEGKKVDVGAWQEEAESEGGFSVPVLFLDTNLEGNPEEHQNITSCLYRGDQKRRLKQEIVLGIGGARILKELDYEIRKYHMNESHSSLLTLELLKRYDMNRESVRDRCVFTTHTPESSGHDRFSYDLVKEVLGEFIPIKTLKDLSREEDLHMTLLALNLSGYANAVSKRHEEVTKEMFPGFPIDSITNGVHSSYWTSDSFKKLYDEYIPGWRKDHYKLKYAVRIPGEKIWKAHLDEKEKLIDYVNKKSDVEMNERVFTIGFARRATPYKRADLIFQNPDQLVKIDKEVGDFQIIFAGKPHPEGEESKKMIKKIKGHINDLKDNIEMTYLEDYDMGKAALMTSGADLWLNNPERGREACGTSGMKAACNGIPQLSTLDGWWIEGYIEDVTGWKIGSELGEKQENDRDVEANELYEKLTDKIIPTFYSQKKKWTQIMRNTIAHNASFFNAHRMVREYILNAF</sequence>
<dbReference type="GO" id="GO:0008184">
    <property type="term" value="F:glycogen phosphorylase activity"/>
    <property type="evidence" value="ECO:0007669"/>
    <property type="project" value="InterPro"/>
</dbReference>
<evidence type="ECO:0008006" key="4">
    <source>
        <dbReference type="Google" id="ProtNLM"/>
    </source>
</evidence>
<dbReference type="GO" id="GO:0005975">
    <property type="term" value="P:carbohydrate metabolic process"/>
    <property type="evidence" value="ECO:0007669"/>
    <property type="project" value="InterPro"/>
</dbReference>
<dbReference type="PATRIC" id="fig|1698280.3.peg.218"/>
<evidence type="ECO:0000313" key="3">
    <source>
        <dbReference type="Proteomes" id="UP000070263"/>
    </source>
</evidence>
<dbReference type="NCBIfam" id="TIGR02094">
    <property type="entry name" value="more_P_ylases"/>
    <property type="match status" value="1"/>
</dbReference>
<dbReference type="SUPFAM" id="SSF53756">
    <property type="entry name" value="UDP-Glycosyltransferase/glycogen phosphorylase"/>
    <property type="match status" value="1"/>
</dbReference>
<dbReference type="AlphaFoldDB" id="A0A133VL76"/>
<dbReference type="Pfam" id="PF00343">
    <property type="entry name" value="Phosphorylase"/>
    <property type="match status" value="1"/>
</dbReference>
<accession>A0A133VL76</accession>
<gene>
    <name evidence="2" type="ORF">AKJ51_01890</name>
</gene>
<keyword evidence="3" id="KW-1185">Reference proteome</keyword>
<reference evidence="2 3" key="1">
    <citation type="journal article" date="2016" name="Sci. Rep.">
        <title>Metabolic traits of an uncultured archaeal lineage -MSBL1- from brine pools of the Red Sea.</title>
        <authorList>
            <person name="Mwirichia R."/>
            <person name="Alam I."/>
            <person name="Rashid M."/>
            <person name="Vinu M."/>
            <person name="Ba-Alawi W."/>
            <person name="Anthony Kamau A."/>
            <person name="Kamanda Ngugi D."/>
            <person name="Goker M."/>
            <person name="Klenk H.P."/>
            <person name="Bajic V."/>
            <person name="Stingl U."/>
        </authorList>
    </citation>
    <scope>NUCLEOTIDE SEQUENCE [LARGE SCALE GENOMIC DNA]</scope>
    <source>
        <strain evidence="2">SCGC-AAA382A20</strain>
    </source>
</reference>
<dbReference type="InterPro" id="IPR000811">
    <property type="entry name" value="Glyco_trans_35"/>
</dbReference>
<evidence type="ECO:0000313" key="2">
    <source>
        <dbReference type="EMBL" id="KXB07170.1"/>
    </source>
</evidence>
<protein>
    <recommendedName>
        <fullName evidence="4">Alpha-glucan phosphorylase</fullName>
    </recommendedName>
</protein>
<name>A0A133VL76_9EURY</name>